<dbReference type="InterPro" id="IPR016162">
    <property type="entry name" value="Ald_DH_N"/>
</dbReference>
<dbReference type="PANTHER" id="PTHR11699">
    <property type="entry name" value="ALDEHYDE DEHYDROGENASE-RELATED"/>
    <property type="match status" value="1"/>
</dbReference>
<dbReference type="FunFam" id="3.40.309.10:FF:000012">
    <property type="entry name" value="Betaine aldehyde dehydrogenase"/>
    <property type="match status" value="1"/>
</dbReference>
<dbReference type="SUPFAM" id="SSF53720">
    <property type="entry name" value="ALDH-like"/>
    <property type="match status" value="1"/>
</dbReference>
<dbReference type="AlphaFoldDB" id="A0A8X7N5T7"/>
<dbReference type="Proteomes" id="UP000078113">
    <property type="component" value="Unassembled WGS sequence"/>
</dbReference>
<protein>
    <recommendedName>
        <fullName evidence="3">Aldehyde dehydrogenase domain-containing protein</fullName>
    </recommendedName>
</protein>
<dbReference type="EMBL" id="LWDG02000359">
    <property type="protein sequence ID" value="KAE8266256.1"/>
    <property type="molecule type" value="Genomic_DNA"/>
</dbReference>
<feature type="domain" description="Aldehyde dehydrogenase" evidence="3">
    <location>
        <begin position="21"/>
        <end position="477"/>
    </location>
</feature>
<dbReference type="Gene3D" id="3.40.605.10">
    <property type="entry name" value="Aldehyde Dehydrogenase, Chain A, domain 1"/>
    <property type="match status" value="1"/>
</dbReference>
<evidence type="ECO:0000259" key="3">
    <source>
        <dbReference type="Pfam" id="PF00171"/>
    </source>
</evidence>
<keyword evidence="2" id="KW-0560">Oxidoreductase</keyword>
<dbReference type="InterPro" id="IPR016163">
    <property type="entry name" value="Ald_DH_C"/>
</dbReference>
<keyword evidence="5" id="KW-1185">Reference proteome</keyword>
<gene>
    <name evidence="4" type="ORF">A4X09_0g6093</name>
</gene>
<evidence type="ECO:0000256" key="2">
    <source>
        <dbReference type="ARBA" id="ARBA00023002"/>
    </source>
</evidence>
<evidence type="ECO:0000313" key="4">
    <source>
        <dbReference type="EMBL" id="KAE8266256.1"/>
    </source>
</evidence>
<dbReference type="InterPro" id="IPR016161">
    <property type="entry name" value="Ald_DH/histidinol_DH"/>
</dbReference>
<dbReference type="InterPro" id="IPR015590">
    <property type="entry name" value="Aldehyde_DH_dom"/>
</dbReference>
<reference evidence="4" key="2">
    <citation type="journal article" date="2019" name="IMA Fungus">
        <title>Genome sequencing and comparison of five Tilletia species to identify candidate genes for the detection of regulated species infecting wheat.</title>
        <authorList>
            <person name="Nguyen H.D.T."/>
            <person name="Sultana T."/>
            <person name="Kesanakurti P."/>
            <person name="Hambleton S."/>
        </authorList>
    </citation>
    <scope>NUCLEOTIDE SEQUENCE</scope>
    <source>
        <strain evidence="4">DAOMC 236422</strain>
    </source>
</reference>
<sequence length="481" mass="51191">MPELRPNTVNIETGLILGSSFVQGRGETFVVTDPCTEEEVVTMHAATAEDIDEAVGIAAKAQKAYYSLGPEQWSSKLHKLADLIDENMHELASLDALCMGRPLSMAADIGLASKTIRLSASSAVTHHGQSSQQMSDAFSFTLREPFGVCAAICPWNVPVVLCASKLGPALATGNAIIVKTSERSPLSLILLGKLVLAAGIPAGTVQIVHGKGDVGAMLASHPRIRRLAFTGSTAVGRKVLQMAAQSNLKRVTLELGGKGAALVFDDADLKEAVEAIAFSISWLSGQLCMCQSRIYVHESVAERFVEAFKALYLNTPMGDSFDENSIMGPMVDPRARDSVTKVLENAEKEGGVISQGSIPSGKGFYVPATIIQGLSENSEVVKQEIFGPVVHINTFATEAEALALANDTEYGLYCSVFTSDGSRAIRCAKGLSSGLISINQSAPVFDLTLPFGGLRQSGLGREWGTEVLDEWTEVKSVAWKL</sequence>
<comment type="similarity">
    <text evidence="1">Belongs to the aldehyde dehydrogenase family.</text>
</comment>
<evidence type="ECO:0000313" key="5">
    <source>
        <dbReference type="Proteomes" id="UP000078113"/>
    </source>
</evidence>
<name>A0A8X7N5T7_9BASI</name>
<comment type="caution">
    <text evidence="4">The sequence shown here is derived from an EMBL/GenBank/DDBJ whole genome shotgun (WGS) entry which is preliminary data.</text>
</comment>
<dbReference type="Pfam" id="PF00171">
    <property type="entry name" value="Aldedh"/>
    <property type="match status" value="1"/>
</dbReference>
<dbReference type="GO" id="GO:0016620">
    <property type="term" value="F:oxidoreductase activity, acting on the aldehyde or oxo group of donors, NAD or NADP as acceptor"/>
    <property type="evidence" value="ECO:0007669"/>
    <property type="project" value="InterPro"/>
</dbReference>
<dbReference type="FunFam" id="3.40.605.10:FF:000007">
    <property type="entry name" value="NAD/NADP-dependent betaine aldehyde dehydrogenase"/>
    <property type="match status" value="1"/>
</dbReference>
<dbReference type="Gene3D" id="3.40.309.10">
    <property type="entry name" value="Aldehyde Dehydrogenase, Chain A, domain 2"/>
    <property type="match status" value="1"/>
</dbReference>
<organism evidence="4 5">
    <name type="scientific">Tilletia walkeri</name>
    <dbReference type="NCBI Taxonomy" id="117179"/>
    <lineage>
        <taxon>Eukaryota</taxon>
        <taxon>Fungi</taxon>
        <taxon>Dikarya</taxon>
        <taxon>Basidiomycota</taxon>
        <taxon>Ustilaginomycotina</taxon>
        <taxon>Exobasidiomycetes</taxon>
        <taxon>Tilletiales</taxon>
        <taxon>Tilletiaceae</taxon>
        <taxon>Tilletia</taxon>
    </lineage>
</organism>
<evidence type="ECO:0000256" key="1">
    <source>
        <dbReference type="ARBA" id="ARBA00009986"/>
    </source>
</evidence>
<reference evidence="4" key="1">
    <citation type="submission" date="2016-04" db="EMBL/GenBank/DDBJ databases">
        <authorList>
            <person name="Nguyen H.D."/>
            <person name="Samba Siva P."/>
            <person name="Cullis J."/>
            <person name="Levesque C.A."/>
            <person name="Hambleton S."/>
        </authorList>
    </citation>
    <scope>NUCLEOTIDE SEQUENCE</scope>
    <source>
        <strain evidence="4">DAOMC 236422</strain>
    </source>
</reference>
<accession>A0A8X7N5T7</accession>
<proteinExistence type="inferred from homology"/>